<dbReference type="EMBL" id="FOBB01000002">
    <property type="protein sequence ID" value="SEL80770.1"/>
    <property type="molecule type" value="Genomic_DNA"/>
</dbReference>
<dbReference type="Gene3D" id="2.60.120.260">
    <property type="entry name" value="Galactose-binding domain-like"/>
    <property type="match status" value="1"/>
</dbReference>
<dbReference type="NCBIfam" id="TIGR04131">
    <property type="entry name" value="Bac_Flav_CTERM"/>
    <property type="match status" value="1"/>
</dbReference>
<proteinExistence type="predicted"/>
<evidence type="ECO:0000313" key="2">
    <source>
        <dbReference type="EMBL" id="SEL80770.1"/>
    </source>
</evidence>
<dbReference type="Pfam" id="PF19081">
    <property type="entry name" value="Ig_7"/>
    <property type="match status" value="1"/>
</dbReference>
<evidence type="ECO:0000313" key="3">
    <source>
        <dbReference type="Proteomes" id="UP000198984"/>
    </source>
</evidence>
<organism evidence="2 3">
    <name type="scientific">Chitinophaga rupis</name>
    <dbReference type="NCBI Taxonomy" id="573321"/>
    <lineage>
        <taxon>Bacteria</taxon>
        <taxon>Pseudomonadati</taxon>
        <taxon>Bacteroidota</taxon>
        <taxon>Chitinophagia</taxon>
        <taxon>Chitinophagales</taxon>
        <taxon>Chitinophagaceae</taxon>
        <taxon>Chitinophaga</taxon>
    </lineage>
</organism>
<dbReference type="STRING" id="573321.SAMN04488505_1021162"/>
<protein>
    <submittedName>
        <fullName evidence="2">Gliding motility-associated C-terminal domain-containing protein</fullName>
    </submittedName>
</protein>
<gene>
    <name evidence="2" type="ORF">SAMN04488505_1021162</name>
</gene>
<name>A0A1H7T7C7_9BACT</name>
<dbReference type="InterPro" id="IPR013783">
    <property type="entry name" value="Ig-like_fold"/>
</dbReference>
<dbReference type="Gene3D" id="2.60.40.10">
    <property type="entry name" value="Immunoglobulins"/>
    <property type="match status" value="1"/>
</dbReference>
<sequence length="1462" mass="153499">MIMAFVSGETVFGQAFVNAPANVCTTAGTNAERYATITADVTGETVTDTRWTITPGVVGVDFKVLYGTLNTTVAGRGSLTIEFIKPGVYTASATMNTPSGPYSANSFITVKDCSMPVCKGANTTTPMAGFVEDFGSTAIPIPLDPLRGSIQYTANTTGPLGPEEYVIAANTTGQSTDWITTNDHTRNTNGGMLLVNADATKNLLFRRTVSGLCKGAVYRLGAWFKNLDTRTFFETGCGAAYKNPGVTFEVLNAATNAVVATFNTNDISIPLQAAVNNFGWQEYAFSFKTLPGLTDVIVQIRNNAPGGCGNNLAVDDISFSYCTPYIYSFFDGQTDQLGGEYTMCAGSPTNLTSQYTPAGYFTIPHYFWEYSKDSILWTTINGDGDGISGTGTDILHFVEGALLLEGDPVSTTHLFFRLNIYEDGNTESCAAPSMPIKVTLLPNPKVVVPDNEICNGDTATLVATGGFDSYIWDSPVDTTSEEVKVAPDVTSVYTVTGYKSYGAGRTCQRTGQAVVIVDDRPVVDSITGPDNVCFGTEVDLSIDPALSLYDIAWTPNGETAVTDIKDTPGTVGLNTYGVTVTNGMCVIKTYKDITVLDMPTAYAGATDTMYQCNDGNFTMAGTLGADETGKWTIEGAANGAVIGNIANPLTTVTGLASGQSVTLVWSVQKTLNTGCTSTDTIVLMNVAIPITSLAGPDQTQCGTADAFTMAANTPPAGAIGTWDVKQGTASVGNLNSENTIITVTGIQDAMLTWTVSNAVCPGKPDTVILSKKNAPNVTLGVVPNTCSSEPAFTIPYTAPTDNPTKYDVTAAATNAMPGFITITDSAFVASPLLAAYPAATATGTYDFNLTVKHDGAGCATDIPFSLTVTSSSIAPTTVVADKPEVCAGDNVTLTVQDGSLGTGANWVWYADGCGTGSPLGTGLTLTTTVTKTTTYYVRAESAGACGNSGCAAVIVTVVSIAPVATFVPDSITVECEAGKDYTTLFGTPQFSHAPYTTIALNVTSTDQTIMNGCTQKLTRTWTATDACGLTGTAAQTINVVDKTAPVFTTPKPADVTVNCDAIPVAITMDALDNCAGLITVTATDVRQAIAGACASNYKILRTWTATDPCGNSVSAVQTITVKELTPPAFTTAAPNDTLVECGSIPAPVVMTATEYCTGASITATATDTRIAIPGKSCGYQIVRTWLAQDVCGNSNTVSQTITVQDTTRPVFSVMPPADALVDCDNVPAPATNITATDNCGSVKISRTQTQKPVNIPGACGSYEITRTWTATDECGNTATAQQVITVSCDGIPKIALGNDTSLCNGEAIRLRADNDGTSYGGVMTYRWSTGSTEPTLTVTQSGTYSVTVANDCGQASDEINVNFTVCDPKPVFANAFSPNGDGINDRFRPVTQRGMMYGYLLRIYNRWGQLVYSDADPRKGWDGSMNNTSHQANVGTYIWWVTYTKDLKEPPVILNGLVNVVK</sequence>
<feature type="domain" description="Ig-like" evidence="1">
    <location>
        <begin position="876"/>
        <end position="957"/>
    </location>
</feature>
<accession>A0A1H7T7C7</accession>
<evidence type="ECO:0000259" key="1">
    <source>
        <dbReference type="Pfam" id="PF19081"/>
    </source>
</evidence>
<dbReference type="Proteomes" id="UP000198984">
    <property type="component" value="Unassembled WGS sequence"/>
</dbReference>
<dbReference type="Pfam" id="PF13585">
    <property type="entry name" value="CHU_C"/>
    <property type="match status" value="1"/>
</dbReference>
<dbReference type="InterPro" id="IPR026341">
    <property type="entry name" value="T9SS_type_B"/>
</dbReference>
<dbReference type="InterPro" id="IPR044023">
    <property type="entry name" value="Ig_7"/>
</dbReference>
<reference evidence="2 3" key="1">
    <citation type="submission" date="2016-10" db="EMBL/GenBank/DDBJ databases">
        <authorList>
            <person name="de Groot N.N."/>
        </authorList>
    </citation>
    <scope>NUCLEOTIDE SEQUENCE [LARGE SCALE GENOMIC DNA]</scope>
    <source>
        <strain evidence="2 3">DSM 21039</strain>
    </source>
</reference>
<keyword evidence="3" id="KW-1185">Reference proteome</keyword>